<dbReference type="SUPFAM" id="SSF103088">
    <property type="entry name" value="OmpA-like"/>
    <property type="match status" value="1"/>
</dbReference>
<reference evidence="2 3" key="1">
    <citation type="submission" date="2014-09" db="EMBL/GenBank/DDBJ databases">
        <title>Draft Genome Sequence of Porphyromonas macacae COT-192_OH2859.</title>
        <authorList>
            <person name="Wallis C."/>
            <person name="Deusch O."/>
            <person name="O'Flynn C."/>
            <person name="Davis I."/>
            <person name="Horsfall A."/>
            <person name="Kirkwood N."/>
            <person name="Harris S."/>
            <person name="Eisen J.A."/>
            <person name="Coil D.A."/>
            <person name="Darling A.E."/>
            <person name="Jospin G."/>
            <person name="Alexiev A."/>
        </authorList>
    </citation>
    <scope>NUCLEOTIDE SEQUENCE [LARGE SCALE GENOMIC DNA]</scope>
    <source>
        <strain evidence="3">COT-192 OH2859</strain>
    </source>
</reference>
<keyword evidence="1" id="KW-0732">Signal</keyword>
<feature type="signal peptide" evidence="1">
    <location>
        <begin position="1"/>
        <end position="22"/>
    </location>
</feature>
<dbReference type="STRING" id="28115.HQ47_08245"/>
<dbReference type="EMBL" id="JRFA01000023">
    <property type="protein sequence ID" value="KGN73436.1"/>
    <property type="molecule type" value="Genomic_DNA"/>
</dbReference>
<evidence type="ECO:0000313" key="3">
    <source>
        <dbReference type="Proteomes" id="UP000030103"/>
    </source>
</evidence>
<organism evidence="2 3">
    <name type="scientific">Porphyromonas macacae</name>
    <dbReference type="NCBI Taxonomy" id="28115"/>
    <lineage>
        <taxon>Bacteria</taxon>
        <taxon>Pseudomonadati</taxon>
        <taxon>Bacteroidota</taxon>
        <taxon>Bacteroidia</taxon>
        <taxon>Bacteroidales</taxon>
        <taxon>Porphyromonadaceae</taxon>
        <taxon>Porphyromonas</taxon>
    </lineage>
</organism>
<dbReference type="Proteomes" id="UP000030103">
    <property type="component" value="Unassembled WGS sequence"/>
</dbReference>
<dbReference type="eggNOG" id="COG0457">
    <property type="taxonomic scope" value="Bacteria"/>
</dbReference>
<gene>
    <name evidence="2" type="ORF">HQ47_08245</name>
</gene>
<evidence type="ECO:0000256" key="1">
    <source>
        <dbReference type="SAM" id="SignalP"/>
    </source>
</evidence>
<name>A0A0A2E3L6_9PORP</name>
<protein>
    <submittedName>
        <fullName evidence="2">Uncharacterized protein</fullName>
    </submittedName>
</protein>
<comment type="caution">
    <text evidence="2">The sequence shown here is derived from an EMBL/GenBank/DDBJ whole genome shotgun (WGS) entry which is preliminary data.</text>
</comment>
<dbReference type="Gene3D" id="3.30.1330.60">
    <property type="entry name" value="OmpA-like domain"/>
    <property type="match status" value="1"/>
</dbReference>
<dbReference type="eggNOG" id="COG2885">
    <property type="taxonomic scope" value="Bacteria"/>
</dbReference>
<dbReference type="SUPFAM" id="SSF48452">
    <property type="entry name" value="TPR-like"/>
    <property type="match status" value="1"/>
</dbReference>
<dbReference type="InterPro" id="IPR036737">
    <property type="entry name" value="OmpA-like_sf"/>
</dbReference>
<dbReference type="InterPro" id="IPR011990">
    <property type="entry name" value="TPR-like_helical_dom_sf"/>
</dbReference>
<feature type="chain" id="PRO_5001986865" evidence="1">
    <location>
        <begin position="23"/>
        <end position="491"/>
    </location>
</feature>
<dbReference type="RefSeq" id="WP_036874616.1">
    <property type="nucleotide sequence ID" value="NZ_JASBZX010000019.1"/>
</dbReference>
<keyword evidence="3" id="KW-1185">Reference proteome</keyword>
<accession>A0A0A2E3L6</accession>
<dbReference type="AlphaFoldDB" id="A0A0A2E3L6"/>
<proteinExistence type="predicted"/>
<dbReference type="OrthoDB" id="1100173at2"/>
<sequence>MKPTRYILILLFLTGSASVSFAQKKETTGMKLQEQYVGHKVGQSVNVNMLIDLTDMPKMGTNLKRVATPIIRSNKGTEEIVLPQFVVAGRKRYDIIQRKMLIENNYKAVPGQTENTVIIPRKNGELQQFNYSTSIAYKPWMKDASLILRAEDSGCAECHLGVSEEVLTNNFLYPLYQPEYKFSMIVPKGELVKRREETLIANISYKVGKYNIIPDFENNPSELAKIDAKLKELKGNEDIVFNRLGMVGYASPEGGVDYNIELSKKRAISFAGYLVSKYPFLKGRFDNSWKGQDWEGLQEAVSNLSFAAKNDVLEALKITTPEGRTKALKALDNGRVYSMLLQEVYPPLRRSELVFSIVVKGFSLDKAKETIKTHPSRLSLAEVYAVAQSYPKGSKEQYGTWAIADETFTKDVEPAINAAILDLQAGRYQDAVNRLQRRSNDSRIWPMLGLAYAYNEDWSKAEEFLQKAKANGSQQAAYNLDELQKYLKDNF</sequence>
<evidence type="ECO:0000313" key="2">
    <source>
        <dbReference type="EMBL" id="KGN73436.1"/>
    </source>
</evidence>